<comment type="caution">
    <text evidence="1">The sequence shown here is derived from an EMBL/GenBank/DDBJ whole genome shotgun (WGS) entry which is preliminary data.</text>
</comment>
<dbReference type="InterPro" id="IPR036047">
    <property type="entry name" value="F-box-like_dom_sf"/>
</dbReference>
<dbReference type="Proteomes" id="UP000198287">
    <property type="component" value="Unassembled WGS sequence"/>
</dbReference>
<dbReference type="Gene3D" id="3.80.10.10">
    <property type="entry name" value="Ribonuclease Inhibitor"/>
    <property type="match status" value="1"/>
</dbReference>
<organism evidence="1 2">
    <name type="scientific">Folsomia candida</name>
    <name type="common">Springtail</name>
    <dbReference type="NCBI Taxonomy" id="158441"/>
    <lineage>
        <taxon>Eukaryota</taxon>
        <taxon>Metazoa</taxon>
        <taxon>Ecdysozoa</taxon>
        <taxon>Arthropoda</taxon>
        <taxon>Hexapoda</taxon>
        <taxon>Collembola</taxon>
        <taxon>Entomobryomorpha</taxon>
        <taxon>Isotomoidea</taxon>
        <taxon>Isotomidae</taxon>
        <taxon>Proisotominae</taxon>
        <taxon>Folsomia</taxon>
    </lineage>
</organism>
<name>A0A226DXN3_FOLCA</name>
<dbReference type="EMBL" id="LNIX01000010">
    <property type="protein sequence ID" value="OXA49467.1"/>
    <property type="molecule type" value="Genomic_DNA"/>
</dbReference>
<dbReference type="CDD" id="cd09917">
    <property type="entry name" value="F-box_SF"/>
    <property type="match status" value="1"/>
</dbReference>
<keyword evidence="2" id="KW-1185">Reference proteome</keyword>
<sequence>MWKEKSEVIPHLCKFLATKDIKRCRLVCKSWNYNATHTLKGRTTIKIRLYPENDRDTDPFKMWDGIVQKMQFCQVNVHLEILNQLEYTLPPVGLKIFPPVGFLKSIFVQVYKAEQWQKDLCDKIVLNSALTLEKLRFEWRHDMDYFPFLRGTTFPELWELILWDIWDRRENDGLLLERIGQMITEAFPKLEYLKTNCNQLYEIGKMGFLSNFPGSLKSLELTGQLDAKGLKYIAKIPSSLKKLVFHQVSFDAYDPYLNRLPFMLHKLLEKHSPTLEKLAIDISWPDGCEKLKWGVPVFPALKSFRICHPTTFENIEFRDKLVTGNNWIRLDYNVCFPSLESLHVSTNELHVAFLPSAENRILIANSVKNVEIAVEDVRNKEEKLAFYKRLLDVFQNARDSASGNLKIIVTYKT</sequence>
<accession>A0A226DXN3</accession>
<evidence type="ECO:0000313" key="1">
    <source>
        <dbReference type="EMBL" id="OXA49467.1"/>
    </source>
</evidence>
<protein>
    <recommendedName>
        <fullName evidence="3">F-box domain-containing protein</fullName>
    </recommendedName>
</protein>
<dbReference type="InterPro" id="IPR032675">
    <property type="entry name" value="LRR_dom_sf"/>
</dbReference>
<dbReference type="SUPFAM" id="SSF81383">
    <property type="entry name" value="F-box domain"/>
    <property type="match status" value="1"/>
</dbReference>
<gene>
    <name evidence="1" type="ORF">Fcan01_15338</name>
</gene>
<dbReference type="AlphaFoldDB" id="A0A226DXN3"/>
<reference evidence="1 2" key="1">
    <citation type="submission" date="2015-12" db="EMBL/GenBank/DDBJ databases">
        <title>The genome of Folsomia candida.</title>
        <authorList>
            <person name="Faddeeva A."/>
            <person name="Derks M.F."/>
            <person name="Anvar Y."/>
            <person name="Smit S."/>
            <person name="Van Straalen N."/>
            <person name="Roelofs D."/>
        </authorList>
    </citation>
    <scope>NUCLEOTIDE SEQUENCE [LARGE SCALE GENOMIC DNA]</scope>
    <source>
        <strain evidence="1 2">VU population</strain>
        <tissue evidence="1">Whole body</tissue>
    </source>
</reference>
<evidence type="ECO:0000313" key="2">
    <source>
        <dbReference type="Proteomes" id="UP000198287"/>
    </source>
</evidence>
<evidence type="ECO:0008006" key="3">
    <source>
        <dbReference type="Google" id="ProtNLM"/>
    </source>
</evidence>
<proteinExistence type="predicted"/>
<dbReference type="SUPFAM" id="SSF52047">
    <property type="entry name" value="RNI-like"/>
    <property type="match status" value="1"/>
</dbReference>